<reference evidence="1" key="1">
    <citation type="submission" date="2021-02" db="EMBL/GenBank/DDBJ databases">
        <authorList>
            <person name="Dougan E. K."/>
            <person name="Rhodes N."/>
            <person name="Thang M."/>
            <person name="Chan C."/>
        </authorList>
    </citation>
    <scope>NUCLEOTIDE SEQUENCE</scope>
</reference>
<dbReference type="AlphaFoldDB" id="A0A812UQ01"/>
<sequence>MDGLWQYLPEYEPNNPMLFVGIAPMNVRLDAKWERVHNPLPKHEESPFFDASRRAFSDDRLFLPALELSVGDRSWPKTVEVPPALAEGVFLVLTQCQFEGGNPVTDPQAFLCQVVVGGDFQKSCNADWSIWSPRPISWVQVSFARTPAGTRMMIHAGEDGMGAQVMCELKLEDCGINPEAPYRPVIFYGTVAYTRVEDVFDRSHF</sequence>
<gene>
    <name evidence="1" type="primary">mao</name>
    <name evidence="1" type="ORF">SPIL2461_LOCUS15440</name>
</gene>
<accession>A0A812UQ01</accession>
<organism evidence="1 2">
    <name type="scientific">Symbiodinium pilosum</name>
    <name type="common">Dinoflagellate</name>
    <dbReference type="NCBI Taxonomy" id="2952"/>
    <lineage>
        <taxon>Eukaryota</taxon>
        <taxon>Sar</taxon>
        <taxon>Alveolata</taxon>
        <taxon>Dinophyceae</taxon>
        <taxon>Suessiales</taxon>
        <taxon>Symbiodiniaceae</taxon>
        <taxon>Symbiodinium</taxon>
    </lineage>
</organism>
<keyword evidence="2" id="KW-1185">Reference proteome</keyword>
<evidence type="ECO:0000313" key="1">
    <source>
        <dbReference type="EMBL" id="CAE7573080.1"/>
    </source>
</evidence>
<name>A0A812UQ01_SYMPI</name>
<dbReference type="EMBL" id="CAJNIZ010037780">
    <property type="protein sequence ID" value="CAE7573080.1"/>
    <property type="molecule type" value="Genomic_DNA"/>
</dbReference>
<proteinExistence type="predicted"/>
<protein>
    <submittedName>
        <fullName evidence="1">Mao protein</fullName>
    </submittedName>
</protein>
<dbReference type="Proteomes" id="UP000649617">
    <property type="component" value="Unassembled WGS sequence"/>
</dbReference>
<evidence type="ECO:0000313" key="2">
    <source>
        <dbReference type="Proteomes" id="UP000649617"/>
    </source>
</evidence>
<comment type="caution">
    <text evidence="1">The sequence shown here is derived from an EMBL/GenBank/DDBJ whole genome shotgun (WGS) entry which is preliminary data.</text>
</comment>